<keyword evidence="2" id="KW-0413">Isomerase</keyword>
<dbReference type="SMART" id="SM00518">
    <property type="entry name" value="AP2Ec"/>
    <property type="match status" value="1"/>
</dbReference>
<keyword evidence="3" id="KW-1185">Reference proteome</keyword>
<organism evidence="2 3">
    <name type="scientific">Romboutsia weinsteinii</name>
    <dbReference type="NCBI Taxonomy" id="2020949"/>
    <lineage>
        <taxon>Bacteria</taxon>
        <taxon>Bacillati</taxon>
        <taxon>Bacillota</taxon>
        <taxon>Clostridia</taxon>
        <taxon>Peptostreptococcales</taxon>
        <taxon>Peptostreptococcaceae</taxon>
        <taxon>Romboutsia</taxon>
    </lineage>
</organism>
<proteinExistence type="predicted"/>
<dbReference type="Pfam" id="PF01261">
    <property type="entry name" value="AP_endonuc_2"/>
    <property type="match status" value="1"/>
</dbReference>
<evidence type="ECO:0000313" key="3">
    <source>
        <dbReference type="Proteomes" id="UP000215694"/>
    </source>
</evidence>
<dbReference type="InterPro" id="IPR001719">
    <property type="entry name" value="AP_endonuc_2"/>
</dbReference>
<dbReference type="OrthoDB" id="9801960at2"/>
<dbReference type="InterPro" id="IPR013022">
    <property type="entry name" value="Xyl_isomerase-like_TIM-brl"/>
</dbReference>
<accession>A0A371J9Y9</accession>
<evidence type="ECO:0000313" key="2">
    <source>
        <dbReference type="EMBL" id="RDY29487.1"/>
    </source>
</evidence>
<dbReference type="Gene3D" id="3.20.20.150">
    <property type="entry name" value="Divalent-metal-dependent TIM barrel enzymes"/>
    <property type="match status" value="1"/>
</dbReference>
<comment type="caution">
    <text evidence="2">The sequence shown here is derived from an EMBL/GenBank/DDBJ whole genome shotgun (WGS) entry which is preliminary data.</text>
</comment>
<reference evidence="2 3" key="1">
    <citation type="journal article" date="2017" name="Genome Announc.">
        <title>Draft Genome Sequence of Romboutsia weinsteinii sp. nov. Strain CCRI-19649(T) Isolated from Surface Water.</title>
        <authorList>
            <person name="Maheux A.F."/>
            <person name="Boudreau D.K."/>
            <person name="Berube E."/>
            <person name="Boissinot M."/>
            <person name="Cantin P."/>
            <person name="Raymond F."/>
            <person name="Corbeil J."/>
            <person name="Omar R.F."/>
            <person name="Bergeron M.G."/>
        </authorList>
    </citation>
    <scope>NUCLEOTIDE SEQUENCE [LARGE SCALE GENOMIC DNA]</scope>
    <source>
        <strain evidence="2 3">CCRI-19649</strain>
    </source>
</reference>
<dbReference type="RefSeq" id="WP_094367620.1">
    <property type="nucleotide sequence ID" value="NZ_NOJY02000002.1"/>
</dbReference>
<dbReference type="GO" id="GO:0006281">
    <property type="term" value="P:DNA repair"/>
    <property type="evidence" value="ECO:0007669"/>
    <property type="project" value="InterPro"/>
</dbReference>
<dbReference type="SUPFAM" id="SSF51658">
    <property type="entry name" value="Xylose isomerase-like"/>
    <property type="match status" value="1"/>
</dbReference>
<dbReference type="PANTHER" id="PTHR12110:SF21">
    <property type="entry name" value="XYLOSE ISOMERASE-LIKE TIM BARREL DOMAIN-CONTAINING PROTEIN"/>
    <property type="match status" value="1"/>
</dbReference>
<dbReference type="GO" id="GO:0008270">
    <property type="term" value="F:zinc ion binding"/>
    <property type="evidence" value="ECO:0007669"/>
    <property type="project" value="InterPro"/>
</dbReference>
<gene>
    <name evidence="2" type="ORF">CHL78_001950</name>
</gene>
<protein>
    <submittedName>
        <fullName evidence="2">Sugar phosphate isomerase/epimerase</fullName>
    </submittedName>
</protein>
<sequence>MKIYISQLNETKVVLPIIEEYDVGIEAVIFASPFILDDKEKYIKEYKDELGNLCDNIEISLHGPYADLIPGSRDKLISQVANYRFEQAYQVAKDLGAKKIVFHNGYAPNTYYEKEWIRNSANFWKDFMKDKDESIAIHIENVLDEDYKWIKALIDEVNNPNLSVCLDIGHINAYSNLSVREWIDGLGNRIGHFHIHNNDASKDSHLGIINGSIDVLEILNYIDSKLNDVSISLEIIDINELKESMKILNNNNFIKKRNKVK</sequence>
<dbReference type="AlphaFoldDB" id="A0A371J9Y9"/>
<name>A0A371J9Y9_9FIRM</name>
<evidence type="ECO:0000259" key="1">
    <source>
        <dbReference type="Pfam" id="PF01261"/>
    </source>
</evidence>
<dbReference type="EMBL" id="NOJY02000002">
    <property type="protein sequence ID" value="RDY29487.1"/>
    <property type="molecule type" value="Genomic_DNA"/>
</dbReference>
<dbReference type="PANTHER" id="PTHR12110">
    <property type="entry name" value="HYDROXYPYRUVATE ISOMERASE"/>
    <property type="match status" value="1"/>
</dbReference>
<dbReference type="InterPro" id="IPR036237">
    <property type="entry name" value="Xyl_isomerase-like_sf"/>
</dbReference>
<dbReference type="GO" id="GO:0016853">
    <property type="term" value="F:isomerase activity"/>
    <property type="evidence" value="ECO:0007669"/>
    <property type="project" value="UniProtKB-KW"/>
</dbReference>
<dbReference type="GO" id="GO:0003677">
    <property type="term" value="F:DNA binding"/>
    <property type="evidence" value="ECO:0007669"/>
    <property type="project" value="InterPro"/>
</dbReference>
<dbReference type="Proteomes" id="UP000215694">
    <property type="component" value="Unassembled WGS sequence"/>
</dbReference>
<feature type="domain" description="Xylose isomerase-like TIM barrel" evidence="1">
    <location>
        <begin position="25"/>
        <end position="249"/>
    </location>
</feature>
<dbReference type="InterPro" id="IPR050312">
    <property type="entry name" value="IolE/XylAMocC-like"/>
</dbReference>